<dbReference type="Gene3D" id="3.20.20.80">
    <property type="entry name" value="Glycosidases"/>
    <property type="match status" value="1"/>
</dbReference>
<dbReference type="GO" id="GO:0004553">
    <property type="term" value="F:hydrolase activity, hydrolyzing O-glycosyl compounds"/>
    <property type="evidence" value="ECO:0007669"/>
    <property type="project" value="InterPro"/>
</dbReference>
<evidence type="ECO:0000313" key="6">
    <source>
        <dbReference type="EMBL" id="KAE9385817.1"/>
    </source>
</evidence>
<reference evidence="6" key="1">
    <citation type="journal article" date="2019" name="Environ. Microbiol.">
        <title>Fungal ecological strategies reflected in gene transcription - a case study of two litter decomposers.</title>
        <authorList>
            <person name="Barbi F."/>
            <person name="Kohler A."/>
            <person name="Barry K."/>
            <person name="Baskaran P."/>
            <person name="Daum C."/>
            <person name="Fauchery L."/>
            <person name="Ihrmark K."/>
            <person name="Kuo A."/>
            <person name="LaButti K."/>
            <person name="Lipzen A."/>
            <person name="Morin E."/>
            <person name="Grigoriev I.V."/>
            <person name="Henrissat B."/>
            <person name="Lindahl B."/>
            <person name="Martin F."/>
        </authorList>
    </citation>
    <scope>NUCLEOTIDE SEQUENCE</scope>
    <source>
        <strain evidence="6">JB14</strain>
    </source>
</reference>
<gene>
    <name evidence="6" type="ORF">BT96DRAFT_949561</name>
</gene>
<name>A0A6A4GKH6_9AGAR</name>
<dbReference type="AlphaFoldDB" id="A0A6A4GKH6"/>
<dbReference type="PANTHER" id="PTHR22762:SF67">
    <property type="entry name" value="ALPHA_BETA-GLUCOSIDASE AGDC-RELATED"/>
    <property type="match status" value="1"/>
</dbReference>
<sequence length="188" mass="20701">MTQSVDSTTLEYNVIDGVLDFCFLAGSEDDPVELSKQYAEVVGTPAEVPYWSFGFHQCRFGYTSFVDVANVITNYSAAEITLENYITWMDAASSLLTQITSHFLECARSWTTCPRSALRAYASGQGYGPYDCGTALDAWLKMPNGSTELSVVLLVHVLVPMLPSGITEARYPEPCPKALTVAWVWCLP</sequence>
<comment type="similarity">
    <text evidence="4">Belongs to the glycosyl hydrolase 31 family.</text>
</comment>
<evidence type="ECO:0000256" key="4">
    <source>
        <dbReference type="RuleBase" id="RU361185"/>
    </source>
</evidence>
<evidence type="ECO:0000259" key="5">
    <source>
        <dbReference type="Pfam" id="PF01055"/>
    </source>
</evidence>
<dbReference type="PANTHER" id="PTHR22762">
    <property type="entry name" value="ALPHA-GLUCOSIDASE"/>
    <property type="match status" value="1"/>
</dbReference>
<proteinExistence type="inferred from homology"/>
<organism evidence="6 7">
    <name type="scientific">Gymnopus androsaceus JB14</name>
    <dbReference type="NCBI Taxonomy" id="1447944"/>
    <lineage>
        <taxon>Eukaryota</taxon>
        <taxon>Fungi</taxon>
        <taxon>Dikarya</taxon>
        <taxon>Basidiomycota</taxon>
        <taxon>Agaricomycotina</taxon>
        <taxon>Agaricomycetes</taxon>
        <taxon>Agaricomycetidae</taxon>
        <taxon>Agaricales</taxon>
        <taxon>Marasmiineae</taxon>
        <taxon>Omphalotaceae</taxon>
        <taxon>Gymnopus</taxon>
    </lineage>
</organism>
<dbReference type="GO" id="GO:0005975">
    <property type="term" value="P:carbohydrate metabolic process"/>
    <property type="evidence" value="ECO:0007669"/>
    <property type="project" value="InterPro"/>
</dbReference>
<keyword evidence="7" id="KW-1185">Reference proteome</keyword>
<keyword evidence="1 4" id="KW-0378">Hydrolase</keyword>
<accession>A0A6A4GKH6</accession>
<evidence type="ECO:0000256" key="1">
    <source>
        <dbReference type="ARBA" id="ARBA00022801"/>
    </source>
</evidence>
<keyword evidence="2" id="KW-0325">Glycoprotein</keyword>
<dbReference type="EMBL" id="ML769942">
    <property type="protein sequence ID" value="KAE9385817.1"/>
    <property type="molecule type" value="Genomic_DNA"/>
</dbReference>
<feature type="domain" description="Glycoside hydrolase family 31 TIM barrel" evidence="5">
    <location>
        <begin position="45"/>
        <end position="90"/>
    </location>
</feature>
<dbReference type="Proteomes" id="UP000799118">
    <property type="component" value="Unassembled WGS sequence"/>
</dbReference>
<dbReference type="InterPro" id="IPR000322">
    <property type="entry name" value="Glyco_hydro_31_TIM"/>
</dbReference>
<keyword evidence="3 4" id="KW-0326">Glycosidase</keyword>
<evidence type="ECO:0000256" key="2">
    <source>
        <dbReference type="ARBA" id="ARBA00023180"/>
    </source>
</evidence>
<dbReference type="OrthoDB" id="5839090at2759"/>
<evidence type="ECO:0000313" key="7">
    <source>
        <dbReference type="Proteomes" id="UP000799118"/>
    </source>
</evidence>
<dbReference type="Pfam" id="PF01055">
    <property type="entry name" value="Glyco_hydro_31_2nd"/>
    <property type="match status" value="1"/>
</dbReference>
<evidence type="ECO:0000256" key="3">
    <source>
        <dbReference type="ARBA" id="ARBA00023295"/>
    </source>
</evidence>
<protein>
    <recommendedName>
        <fullName evidence="5">Glycoside hydrolase family 31 TIM barrel domain-containing protein</fullName>
    </recommendedName>
</protein>